<proteinExistence type="inferred from homology"/>
<dbReference type="EMBL" id="BSYO01000019">
    <property type="protein sequence ID" value="GMH18370.1"/>
    <property type="molecule type" value="Genomic_DNA"/>
</dbReference>
<dbReference type="SUPFAM" id="SSF53756">
    <property type="entry name" value="UDP-Glycosyltransferase/glycogen phosphorylase"/>
    <property type="match status" value="1"/>
</dbReference>
<dbReference type="FunFam" id="3.40.50.2000:FF:000095">
    <property type="entry name" value="Glycosyltransferase"/>
    <property type="match status" value="1"/>
</dbReference>
<sequence>MARIVMYPSMGISHLMPMVELAKLLQNRHPSSAITILVTPHPNSALITAYLDGISASIPSTTFHYLPNPSLSSPPSSPTSPSLSFDRARLNNPNLKKALENISKNSYIKAFVIDFFNTAAHEIAMELGIPTFYYFPISACALAATLYFPTVDRTTVKSIKDMDINVDIPGMPPVPSDHMPMSMLDRETQIYKNMLNLAIQMPKSEGIIINTFELLEARTIKAISDGLCVPGGRTPPIFCIGPLIGEKVEGDGGSDDGARHECLSWLDSQPSRSVLFLCFGSMGVFSVNQIREMAVGLERSGHRFLWVVRIPPPEDTTGRTLANPEVEQRLESVLPEGFLERTKHRGLVWDSWAPQVEVLSHNSVGGFVTHCGWNSVLEAVCHGLPLIAWPLFAEQRLNKVFLSEEAKLALPLEQSAEGFVRQLMGAKSGAAIRRRVTAMNEGATAATGDGGSSRAALDQLAQLWKYVKDF</sequence>
<reference evidence="5" key="1">
    <citation type="submission" date="2023-05" db="EMBL/GenBank/DDBJ databases">
        <title>Nepenthes gracilis genome sequencing.</title>
        <authorList>
            <person name="Fukushima K."/>
        </authorList>
    </citation>
    <scope>NUCLEOTIDE SEQUENCE</scope>
    <source>
        <strain evidence="5">SING2019-196</strain>
    </source>
</reference>
<protein>
    <recommendedName>
        <fullName evidence="4">Glycosyltransferase</fullName>
        <ecNumber evidence="4">2.4.1.-</ecNumber>
    </recommendedName>
</protein>
<comment type="caution">
    <text evidence="5">The sequence shown here is derived from an EMBL/GenBank/DDBJ whole genome shotgun (WGS) entry which is preliminary data.</text>
</comment>
<keyword evidence="2 3" id="KW-0808">Transferase</keyword>
<dbReference type="InterPro" id="IPR035595">
    <property type="entry name" value="UDP_glycos_trans_CS"/>
</dbReference>
<name>A0AAD3SWF7_NEPGR</name>
<dbReference type="PROSITE" id="PS00375">
    <property type="entry name" value="UDPGT"/>
    <property type="match status" value="1"/>
</dbReference>
<dbReference type="InterPro" id="IPR050481">
    <property type="entry name" value="UDP-glycosyltransf_plant"/>
</dbReference>
<keyword evidence="3" id="KW-0328">Glycosyltransferase</keyword>
<dbReference type="PANTHER" id="PTHR48048">
    <property type="entry name" value="GLYCOSYLTRANSFERASE"/>
    <property type="match status" value="1"/>
</dbReference>
<dbReference type="AlphaFoldDB" id="A0AAD3SWF7"/>
<dbReference type="Pfam" id="PF00201">
    <property type="entry name" value="UDPGT"/>
    <property type="match status" value="1"/>
</dbReference>
<evidence type="ECO:0000256" key="2">
    <source>
        <dbReference type="ARBA" id="ARBA00022679"/>
    </source>
</evidence>
<dbReference type="GO" id="GO:0035251">
    <property type="term" value="F:UDP-glucosyltransferase activity"/>
    <property type="evidence" value="ECO:0007669"/>
    <property type="project" value="InterPro"/>
</dbReference>
<dbReference type="CDD" id="cd03784">
    <property type="entry name" value="GT1_Gtf-like"/>
    <property type="match status" value="1"/>
</dbReference>
<accession>A0AAD3SWF7</accession>
<dbReference type="InterPro" id="IPR002213">
    <property type="entry name" value="UDP_glucos_trans"/>
</dbReference>
<comment type="similarity">
    <text evidence="1 3">Belongs to the UDP-glycosyltransferase family.</text>
</comment>
<evidence type="ECO:0000256" key="1">
    <source>
        <dbReference type="ARBA" id="ARBA00009995"/>
    </source>
</evidence>
<evidence type="ECO:0000313" key="6">
    <source>
        <dbReference type="Proteomes" id="UP001279734"/>
    </source>
</evidence>
<dbReference type="Proteomes" id="UP001279734">
    <property type="component" value="Unassembled WGS sequence"/>
</dbReference>
<evidence type="ECO:0000256" key="3">
    <source>
        <dbReference type="RuleBase" id="RU003718"/>
    </source>
</evidence>
<gene>
    <name evidence="5" type="ORF">Nepgr_020211</name>
</gene>
<evidence type="ECO:0000313" key="5">
    <source>
        <dbReference type="EMBL" id="GMH18370.1"/>
    </source>
</evidence>
<keyword evidence="6" id="KW-1185">Reference proteome</keyword>
<dbReference type="EC" id="2.4.1.-" evidence="4"/>
<evidence type="ECO:0000256" key="4">
    <source>
        <dbReference type="RuleBase" id="RU362057"/>
    </source>
</evidence>
<dbReference type="Gene3D" id="3.40.50.2000">
    <property type="entry name" value="Glycogen Phosphorylase B"/>
    <property type="match status" value="2"/>
</dbReference>
<dbReference type="PANTHER" id="PTHR48048:SF70">
    <property type="entry name" value="ISOFLAVONE 7-O-GLUCOSYLTRANSFERASE"/>
    <property type="match status" value="1"/>
</dbReference>
<organism evidence="5 6">
    <name type="scientific">Nepenthes gracilis</name>
    <name type="common">Slender pitcher plant</name>
    <dbReference type="NCBI Taxonomy" id="150966"/>
    <lineage>
        <taxon>Eukaryota</taxon>
        <taxon>Viridiplantae</taxon>
        <taxon>Streptophyta</taxon>
        <taxon>Embryophyta</taxon>
        <taxon>Tracheophyta</taxon>
        <taxon>Spermatophyta</taxon>
        <taxon>Magnoliopsida</taxon>
        <taxon>eudicotyledons</taxon>
        <taxon>Gunneridae</taxon>
        <taxon>Pentapetalae</taxon>
        <taxon>Caryophyllales</taxon>
        <taxon>Nepenthaceae</taxon>
        <taxon>Nepenthes</taxon>
    </lineage>
</organism>
<dbReference type="FunFam" id="3.40.50.2000:FF:000056">
    <property type="entry name" value="Glycosyltransferase"/>
    <property type="match status" value="1"/>
</dbReference>